<reference evidence="2 3" key="1">
    <citation type="submission" date="2019-08" db="EMBL/GenBank/DDBJ databases">
        <title>Genomic characterization of a novel candidate phylum (ARYD3) from a high temperature, high salinity tertiary oil reservoir in north central Oklahoma, USA.</title>
        <authorList>
            <person name="Youssef N.H."/>
            <person name="Yadav A."/>
            <person name="Elshahed M.S."/>
        </authorList>
    </citation>
    <scope>NUCLEOTIDE SEQUENCE [LARGE SCALE GENOMIC DNA]</scope>
    <source>
        <strain evidence="2">ARYD1</strain>
    </source>
</reference>
<feature type="domain" description="HNH nuclease" evidence="1">
    <location>
        <begin position="268"/>
        <end position="311"/>
    </location>
</feature>
<gene>
    <name evidence="2" type="ORF">FXF49_11280</name>
</gene>
<dbReference type="EMBL" id="VSIV01000344">
    <property type="protein sequence ID" value="TYB32482.1"/>
    <property type="molecule type" value="Genomic_DNA"/>
</dbReference>
<protein>
    <recommendedName>
        <fullName evidence="1">HNH nuclease domain-containing protein</fullName>
    </recommendedName>
</protein>
<dbReference type="AlphaFoldDB" id="A0A5D0MJC9"/>
<dbReference type="CDD" id="cd00085">
    <property type="entry name" value="HNHc"/>
    <property type="match status" value="1"/>
</dbReference>
<dbReference type="Proteomes" id="UP000323337">
    <property type="component" value="Unassembled WGS sequence"/>
</dbReference>
<name>A0A5D0MJC9_FLESI</name>
<organism evidence="2 3">
    <name type="scientific">Flexistipes sinusarabici</name>
    <dbReference type="NCBI Taxonomy" id="2352"/>
    <lineage>
        <taxon>Bacteria</taxon>
        <taxon>Pseudomonadati</taxon>
        <taxon>Deferribacterota</taxon>
        <taxon>Deferribacteres</taxon>
        <taxon>Deferribacterales</taxon>
        <taxon>Flexistipitaceae</taxon>
        <taxon>Flexistipes</taxon>
    </lineage>
</organism>
<accession>A0A5D0MJC9</accession>
<sequence length="392" mass="46608">MDNHLKLKNLKSINYILERDSKDTTYKFALLRSVIEATQYYDHLKKESNDTVSFPLGVLIEKWILYYYPLVENEIPQKYGEDGTKGKTLAFRKYLKKICDFYKDKGGFSVFHYHFKRGQLPASITNDFLDLLKSLKNTITNMPMKYLGTSYYQDYYSIFKYNKDAKRVKIPENLDIEFIIKNFGTFSFPYSLYVVFRYLGSLINGTESIIYQWAKFSVRADTKQALTIEKVLDKLLITPETDRDVIKSKKFFENIINNEQAVECVWSGIHITKSTINIDHILPFSIWKNNDLWNLLPVHKKVNLAKRDKIPSPNLIEKRKEVILDYWQMIYLEYPDRFEKELRYNLVGVDENRIFPINFADSYIKNKLVRRLKEKSNFLIETRGYEEWNITN</sequence>
<dbReference type="RefSeq" id="WP_303702006.1">
    <property type="nucleotide sequence ID" value="NZ_VSIV01000344.1"/>
</dbReference>
<evidence type="ECO:0000259" key="1">
    <source>
        <dbReference type="Pfam" id="PF13395"/>
    </source>
</evidence>
<evidence type="ECO:0000313" key="2">
    <source>
        <dbReference type="EMBL" id="TYB32482.1"/>
    </source>
</evidence>
<dbReference type="Pfam" id="PF13395">
    <property type="entry name" value="HNH_4"/>
    <property type="match status" value="1"/>
</dbReference>
<comment type="caution">
    <text evidence="2">The sequence shown here is derived from an EMBL/GenBank/DDBJ whole genome shotgun (WGS) entry which is preliminary data.</text>
</comment>
<proteinExistence type="predicted"/>
<dbReference type="InterPro" id="IPR003615">
    <property type="entry name" value="HNH_nuc"/>
</dbReference>
<dbReference type="Gene3D" id="1.10.30.50">
    <property type="match status" value="1"/>
</dbReference>
<evidence type="ECO:0000313" key="3">
    <source>
        <dbReference type="Proteomes" id="UP000323337"/>
    </source>
</evidence>